<evidence type="ECO:0000313" key="1">
    <source>
        <dbReference type="EMBL" id="KAJ7652326.1"/>
    </source>
</evidence>
<name>A0AAD7CMH1_MYCRO</name>
<accession>A0AAD7CMH1</accession>
<keyword evidence="2" id="KW-1185">Reference proteome</keyword>
<gene>
    <name evidence="1" type="ORF">B0H17DRAFT_1147407</name>
</gene>
<comment type="caution">
    <text evidence="1">The sequence shown here is derived from an EMBL/GenBank/DDBJ whole genome shotgun (WGS) entry which is preliminary data.</text>
</comment>
<reference evidence="1" key="1">
    <citation type="submission" date="2023-03" db="EMBL/GenBank/DDBJ databases">
        <title>Massive genome expansion in bonnet fungi (Mycena s.s.) driven by repeated elements and novel gene families across ecological guilds.</title>
        <authorList>
            <consortium name="Lawrence Berkeley National Laboratory"/>
            <person name="Harder C.B."/>
            <person name="Miyauchi S."/>
            <person name="Viragh M."/>
            <person name="Kuo A."/>
            <person name="Thoen E."/>
            <person name="Andreopoulos B."/>
            <person name="Lu D."/>
            <person name="Skrede I."/>
            <person name="Drula E."/>
            <person name="Henrissat B."/>
            <person name="Morin E."/>
            <person name="Kohler A."/>
            <person name="Barry K."/>
            <person name="LaButti K."/>
            <person name="Morin E."/>
            <person name="Salamov A."/>
            <person name="Lipzen A."/>
            <person name="Mereny Z."/>
            <person name="Hegedus B."/>
            <person name="Baldrian P."/>
            <person name="Stursova M."/>
            <person name="Weitz H."/>
            <person name="Taylor A."/>
            <person name="Grigoriev I.V."/>
            <person name="Nagy L.G."/>
            <person name="Martin F."/>
            <person name="Kauserud H."/>
        </authorList>
    </citation>
    <scope>NUCLEOTIDE SEQUENCE</scope>
    <source>
        <strain evidence="1">CBHHK067</strain>
    </source>
</reference>
<dbReference type="Proteomes" id="UP001221757">
    <property type="component" value="Unassembled WGS sequence"/>
</dbReference>
<organism evidence="1 2">
    <name type="scientific">Mycena rosella</name>
    <name type="common">Pink bonnet</name>
    <name type="synonym">Agaricus rosellus</name>
    <dbReference type="NCBI Taxonomy" id="1033263"/>
    <lineage>
        <taxon>Eukaryota</taxon>
        <taxon>Fungi</taxon>
        <taxon>Dikarya</taxon>
        <taxon>Basidiomycota</taxon>
        <taxon>Agaricomycotina</taxon>
        <taxon>Agaricomycetes</taxon>
        <taxon>Agaricomycetidae</taxon>
        <taxon>Agaricales</taxon>
        <taxon>Marasmiineae</taxon>
        <taxon>Mycenaceae</taxon>
        <taxon>Mycena</taxon>
    </lineage>
</organism>
<dbReference type="EMBL" id="JARKIE010000348">
    <property type="protein sequence ID" value="KAJ7652326.1"/>
    <property type="molecule type" value="Genomic_DNA"/>
</dbReference>
<protein>
    <submittedName>
        <fullName evidence="1">Uncharacterized protein</fullName>
    </submittedName>
</protein>
<proteinExistence type="predicted"/>
<dbReference type="AlphaFoldDB" id="A0AAD7CMH1"/>
<sequence>MTTQEDIEFIWILEDGVRAQDPLMYPPWHMDLHTNTKYHKLVDILGNNGTQKLMKKVKHDNREEPLYVGTNLVFRLQSSWISCLQRWHDKKEFITCPTCRVAMHVVHKDWVLISPEQLQRNKDIKQKKRAAKMKVLAHTKKQALLVLLQEQLHKQRTHLSSSLGASNLSSE</sequence>
<evidence type="ECO:0000313" key="2">
    <source>
        <dbReference type="Proteomes" id="UP001221757"/>
    </source>
</evidence>